<evidence type="ECO:0000313" key="7">
    <source>
        <dbReference type="Proteomes" id="UP000029914"/>
    </source>
</evidence>
<gene>
    <name evidence="6" type="ORF">CDOO_09230</name>
</gene>
<dbReference type="GO" id="GO:0000976">
    <property type="term" value="F:transcription cis-regulatory region binding"/>
    <property type="evidence" value="ECO:0007669"/>
    <property type="project" value="TreeGrafter"/>
</dbReference>
<dbReference type="eggNOG" id="COG1309">
    <property type="taxonomic scope" value="Bacteria"/>
</dbReference>
<dbReference type="PANTHER" id="PTHR30055:SF234">
    <property type="entry name" value="HTH-TYPE TRANSCRIPTIONAL REGULATOR BETI"/>
    <property type="match status" value="1"/>
</dbReference>
<dbReference type="Pfam" id="PF00440">
    <property type="entry name" value="TetR_N"/>
    <property type="match status" value="1"/>
</dbReference>
<dbReference type="Proteomes" id="UP000029914">
    <property type="component" value="Chromosome"/>
</dbReference>
<dbReference type="RefSeq" id="WP_026159211.1">
    <property type="nucleotide sequence ID" value="NZ_AQUX01000001.1"/>
</dbReference>
<dbReference type="KEGG" id="cdo:CDOO_09230"/>
<evidence type="ECO:0000256" key="3">
    <source>
        <dbReference type="ARBA" id="ARBA00023163"/>
    </source>
</evidence>
<evidence type="ECO:0000259" key="5">
    <source>
        <dbReference type="PROSITE" id="PS50977"/>
    </source>
</evidence>
<name>A0A097IH17_9CORY</name>
<protein>
    <submittedName>
        <fullName evidence="6">TetR family transcriptional regulator</fullName>
    </submittedName>
</protein>
<dbReference type="HOGENOM" id="CLU_069543_2_2_11"/>
<keyword evidence="7" id="KW-1185">Reference proteome</keyword>
<accession>A0A097IH17</accession>
<dbReference type="InterPro" id="IPR009057">
    <property type="entry name" value="Homeodomain-like_sf"/>
</dbReference>
<dbReference type="Gene3D" id="1.10.357.10">
    <property type="entry name" value="Tetracycline Repressor, domain 2"/>
    <property type="match status" value="1"/>
</dbReference>
<feature type="DNA-binding region" description="H-T-H motif" evidence="4">
    <location>
        <begin position="25"/>
        <end position="44"/>
    </location>
</feature>
<dbReference type="SUPFAM" id="SSF46689">
    <property type="entry name" value="Homeodomain-like"/>
    <property type="match status" value="1"/>
</dbReference>
<feature type="domain" description="HTH tetR-type" evidence="5">
    <location>
        <begin position="2"/>
        <end position="62"/>
    </location>
</feature>
<dbReference type="GO" id="GO:0045892">
    <property type="term" value="P:negative regulation of DNA-templated transcription"/>
    <property type="evidence" value="ECO:0007669"/>
    <property type="project" value="InterPro"/>
</dbReference>
<keyword evidence="2 4" id="KW-0238">DNA-binding</keyword>
<sequence length="186" mass="19899">MNLTRNLIVESAMEILRSFGLGDMTMRRVATHLGVAPGALYWHIANKQELVSAIAERILQPMLTSPGAGSPDPAAYCGQLREVLLSHRDGAEIVASALAQPDSPLRGALEDRLSEELTELSGDSRVATTGASAIVHLLLGACVQEQSRRQFAEMTGAVEAPSTSVAREEIDEQVALLLTGITRTRP</sequence>
<keyword evidence="1" id="KW-0805">Transcription regulation</keyword>
<dbReference type="InterPro" id="IPR036271">
    <property type="entry name" value="Tet_transcr_reg_TetR-rel_C_sf"/>
</dbReference>
<dbReference type="STRING" id="558173.CDOO_09230"/>
<reference evidence="6 7" key="1">
    <citation type="submission" date="2013-09" db="EMBL/GenBank/DDBJ databases">
        <title>Complete genome sequence of Corynebacterium doosanense CAU 212(T) (=DSM 45436(T)), isolated from activated sludge.</title>
        <authorList>
            <person name="Schaffert L."/>
            <person name="Albersmeier A."/>
            <person name="Kalinowski J."/>
            <person name="Ruckert C."/>
        </authorList>
    </citation>
    <scope>NUCLEOTIDE SEQUENCE [LARGE SCALE GENOMIC DNA]</scope>
    <source>
        <strain evidence="6 7">CAU 212</strain>
    </source>
</reference>
<dbReference type="SUPFAM" id="SSF48498">
    <property type="entry name" value="Tetracyclin repressor-like, C-terminal domain"/>
    <property type="match status" value="1"/>
</dbReference>
<dbReference type="AlphaFoldDB" id="A0A097IH17"/>
<dbReference type="InterPro" id="IPR001647">
    <property type="entry name" value="HTH_TetR"/>
</dbReference>
<dbReference type="OrthoDB" id="3819648at2"/>
<dbReference type="GO" id="GO:0003700">
    <property type="term" value="F:DNA-binding transcription factor activity"/>
    <property type="evidence" value="ECO:0007669"/>
    <property type="project" value="TreeGrafter"/>
</dbReference>
<dbReference type="GO" id="GO:0046677">
    <property type="term" value="P:response to antibiotic"/>
    <property type="evidence" value="ECO:0007669"/>
    <property type="project" value="InterPro"/>
</dbReference>
<organism evidence="6 7">
    <name type="scientific">Corynebacterium doosanense CAU 212 = DSM 45436</name>
    <dbReference type="NCBI Taxonomy" id="558173"/>
    <lineage>
        <taxon>Bacteria</taxon>
        <taxon>Bacillati</taxon>
        <taxon>Actinomycetota</taxon>
        <taxon>Actinomycetes</taxon>
        <taxon>Mycobacteriales</taxon>
        <taxon>Corynebacteriaceae</taxon>
        <taxon>Corynebacterium</taxon>
    </lineage>
</organism>
<dbReference type="InterPro" id="IPR003012">
    <property type="entry name" value="Tet_transcr_reg_TetR"/>
</dbReference>
<dbReference type="Gene3D" id="1.10.10.60">
    <property type="entry name" value="Homeodomain-like"/>
    <property type="match status" value="1"/>
</dbReference>
<dbReference type="InterPro" id="IPR050109">
    <property type="entry name" value="HTH-type_TetR-like_transc_reg"/>
</dbReference>
<evidence type="ECO:0000313" key="6">
    <source>
        <dbReference type="EMBL" id="AIT61425.1"/>
    </source>
</evidence>
<dbReference type="PRINTS" id="PR00400">
    <property type="entry name" value="TETREPRESSOR"/>
</dbReference>
<dbReference type="PANTHER" id="PTHR30055">
    <property type="entry name" value="HTH-TYPE TRANSCRIPTIONAL REGULATOR RUTR"/>
    <property type="match status" value="1"/>
</dbReference>
<keyword evidence="3" id="KW-0804">Transcription</keyword>
<dbReference type="EMBL" id="CP006764">
    <property type="protein sequence ID" value="AIT61425.1"/>
    <property type="molecule type" value="Genomic_DNA"/>
</dbReference>
<dbReference type="PRINTS" id="PR00455">
    <property type="entry name" value="HTHTETR"/>
</dbReference>
<evidence type="ECO:0000256" key="1">
    <source>
        <dbReference type="ARBA" id="ARBA00023015"/>
    </source>
</evidence>
<dbReference type="PROSITE" id="PS50977">
    <property type="entry name" value="HTH_TETR_2"/>
    <property type="match status" value="1"/>
</dbReference>
<evidence type="ECO:0000256" key="4">
    <source>
        <dbReference type="PROSITE-ProRule" id="PRU00335"/>
    </source>
</evidence>
<proteinExistence type="predicted"/>
<evidence type="ECO:0000256" key="2">
    <source>
        <dbReference type="ARBA" id="ARBA00023125"/>
    </source>
</evidence>